<dbReference type="Gene3D" id="1.10.10.1830">
    <property type="entry name" value="Non-ribosomal peptide synthase, adenylation domain"/>
    <property type="match status" value="1"/>
</dbReference>
<sequence length="225" mass="25851">MEIITTLLKKLKQNNIHISLDNSDLKVKFNGKALPEELLEGIRNNKVLIIDYLSSLNNNSNKIIISKIPDALDYELSSSQRRLWVLSQFEDGNIAYNMPGAYVFEGDFDSHCLELSFHDLISRHEILRTVFREDASGEIRQYILTPEAIGFSFSYHELYGTDQSSLEALIVSDFHRSFDLSSGPLLRASVYHVGDHEWIFTYTMHHIISDGWSMGVLIREVLAYY</sequence>
<evidence type="ECO:0000313" key="3">
    <source>
        <dbReference type="Proteomes" id="UP000295684"/>
    </source>
</evidence>
<dbReference type="PANTHER" id="PTHR45527">
    <property type="entry name" value="NONRIBOSOMAL PEPTIDE SYNTHETASE"/>
    <property type="match status" value="1"/>
</dbReference>
<dbReference type="InterPro" id="IPR023213">
    <property type="entry name" value="CAT-like_dom_sf"/>
</dbReference>
<dbReference type="Pfam" id="PF00668">
    <property type="entry name" value="Condensation"/>
    <property type="match status" value="1"/>
</dbReference>
<dbReference type="InterPro" id="IPR044894">
    <property type="entry name" value="TubC_N_sf"/>
</dbReference>
<dbReference type="GO" id="GO:0031177">
    <property type="term" value="F:phosphopantetheine binding"/>
    <property type="evidence" value="ECO:0007669"/>
    <property type="project" value="TreeGrafter"/>
</dbReference>
<dbReference type="Proteomes" id="UP000295684">
    <property type="component" value="Unassembled WGS sequence"/>
</dbReference>
<dbReference type="RefSeq" id="WP_208864596.1">
    <property type="nucleotide sequence ID" value="NZ_SLWO01000014.1"/>
</dbReference>
<evidence type="ECO:0000259" key="1">
    <source>
        <dbReference type="Pfam" id="PF00668"/>
    </source>
</evidence>
<dbReference type="AlphaFoldDB" id="A0A4R2H1A0"/>
<dbReference type="GO" id="GO:0003824">
    <property type="term" value="F:catalytic activity"/>
    <property type="evidence" value="ECO:0007669"/>
    <property type="project" value="InterPro"/>
</dbReference>
<dbReference type="InterPro" id="IPR001242">
    <property type="entry name" value="Condensation_dom"/>
</dbReference>
<reference evidence="2 3" key="1">
    <citation type="submission" date="2019-03" db="EMBL/GenBank/DDBJ databases">
        <title>Genomic Encyclopedia of Type Strains, Phase IV (KMG-IV): sequencing the most valuable type-strain genomes for metagenomic binning, comparative biology and taxonomic classification.</title>
        <authorList>
            <person name="Goeker M."/>
        </authorList>
    </citation>
    <scope>NUCLEOTIDE SEQUENCE [LARGE SCALE GENOMIC DNA]</scope>
    <source>
        <strain evidence="2 3">DSM 103236</strain>
    </source>
</reference>
<comment type="caution">
    <text evidence="2">The sequence shown here is derived from an EMBL/GenBank/DDBJ whole genome shotgun (WGS) entry which is preliminary data.</text>
</comment>
<accession>A0A4R2H1A0</accession>
<dbReference type="Gene3D" id="3.30.559.10">
    <property type="entry name" value="Chloramphenicol acetyltransferase-like domain"/>
    <property type="match status" value="1"/>
</dbReference>
<dbReference type="SUPFAM" id="SSF52777">
    <property type="entry name" value="CoA-dependent acyltransferases"/>
    <property type="match status" value="1"/>
</dbReference>
<name>A0A4R2H1A0_9SPHI</name>
<dbReference type="EMBL" id="SLWO01000014">
    <property type="protein sequence ID" value="TCO17548.1"/>
    <property type="molecule type" value="Genomic_DNA"/>
</dbReference>
<proteinExistence type="predicted"/>
<organism evidence="2 3">
    <name type="scientific">Pedobacter psychrotolerans</name>
    <dbReference type="NCBI Taxonomy" id="1843235"/>
    <lineage>
        <taxon>Bacteria</taxon>
        <taxon>Pseudomonadati</taxon>
        <taxon>Bacteroidota</taxon>
        <taxon>Sphingobacteriia</taxon>
        <taxon>Sphingobacteriales</taxon>
        <taxon>Sphingobacteriaceae</taxon>
        <taxon>Pedobacter</taxon>
    </lineage>
</organism>
<evidence type="ECO:0000313" key="2">
    <source>
        <dbReference type="EMBL" id="TCO17548.1"/>
    </source>
</evidence>
<gene>
    <name evidence="2" type="ORF">EV200_1143</name>
</gene>
<dbReference type="PANTHER" id="PTHR45527:SF1">
    <property type="entry name" value="FATTY ACID SYNTHASE"/>
    <property type="match status" value="1"/>
</dbReference>
<feature type="domain" description="Condensation" evidence="1">
    <location>
        <begin position="73"/>
        <end position="225"/>
    </location>
</feature>
<dbReference type="GO" id="GO:0043041">
    <property type="term" value="P:amino acid activation for nonribosomal peptide biosynthetic process"/>
    <property type="evidence" value="ECO:0007669"/>
    <property type="project" value="TreeGrafter"/>
</dbReference>
<feature type="non-terminal residue" evidence="2">
    <location>
        <position position="225"/>
    </location>
</feature>
<dbReference type="GO" id="GO:0005829">
    <property type="term" value="C:cytosol"/>
    <property type="evidence" value="ECO:0007669"/>
    <property type="project" value="TreeGrafter"/>
</dbReference>
<protein>
    <submittedName>
        <fullName evidence="2">Condensation domain-containing protein</fullName>
    </submittedName>
</protein>
<dbReference type="GO" id="GO:0044550">
    <property type="term" value="P:secondary metabolite biosynthetic process"/>
    <property type="evidence" value="ECO:0007669"/>
    <property type="project" value="TreeGrafter"/>
</dbReference>